<name>A0ABZ0CXN7_9BURK</name>
<evidence type="ECO:0000256" key="2">
    <source>
        <dbReference type="ARBA" id="ARBA00023015"/>
    </source>
</evidence>
<evidence type="ECO:0000256" key="1">
    <source>
        <dbReference type="ARBA" id="ARBA00009437"/>
    </source>
</evidence>
<dbReference type="PANTHER" id="PTHR30537">
    <property type="entry name" value="HTH-TYPE TRANSCRIPTIONAL REGULATOR"/>
    <property type="match status" value="1"/>
</dbReference>
<reference evidence="6 7" key="1">
    <citation type="submission" date="2023-10" db="EMBL/GenBank/DDBJ databases">
        <title>Bacteria for the degradation of biodegradable plastic PBAT(Polybutylene adipate terephthalate).</title>
        <authorList>
            <person name="Weon H.-Y."/>
            <person name="Yeon J."/>
        </authorList>
    </citation>
    <scope>NUCLEOTIDE SEQUENCE [LARGE SCALE GENOMIC DNA]</scope>
    <source>
        <strain evidence="6 7">SBD 7-3</strain>
    </source>
</reference>
<evidence type="ECO:0000313" key="7">
    <source>
        <dbReference type="Proteomes" id="UP001303946"/>
    </source>
</evidence>
<dbReference type="Gene3D" id="3.40.190.290">
    <property type="match status" value="1"/>
</dbReference>
<dbReference type="Proteomes" id="UP001303946">
    <property type="component" value="Chromosome"/>
</dbReference>
<comment type="similarity">
    <text evidence="1">Belongs to the LysR transcriptional regulatory family.</text>
</comment>
<evidence type="ECO:0000256" key="3">
    <source>
        <dbReference type="ARBA" id="ARBA00023125"/>
    </source>
</evidence>
<dbReference type="InterPro" id="IPR058163">
    <property type="entry name" value="LysR-type_TF_proteobact-type"/>
</dbReference>
<dbReference type="SUPFAM" id="SSF53850">
    <property type="entry name" value="Periplasmic binding protein-like II"/>
    <property type="match status" value="1"/>
</dbReference>
<dbReference type="Pfam" id="PF03466">
    <property type="entry name" value="LysR_substrate"/>
    <property type="match status" value="1"/>
</dbReference>
<evidence type="ECO:0000259" key="5">
    <source>
        <dbReference type="PROSITE" id="PS50931"/>
    </source>
</evidence>
<dbReference type="Pfam" id="PF00126">
    <property type="entry name" value="HTH_1"/>
    <property type="match status" value="1"/>
</dbReference>
<protein>
    <submittedName>
        <fullName evidence="6">LysR family transcriptional regulator</fullName>
    </submittedName>
</protein>
<gene>
    <name evidence="6" type="ORF">RXV79_20280</name>
</gene>
<dbReference type="PANTHER" id="PTHR30537:SF3">
    <property type="entry name" value="TRANSCRIPTIONAL REGULATORY PROTEIN"/>
    <property type="match status" value="1"/>
</dbReference>
<proteinExistence type="inferred from homology"/>
<evidence type="ECO:0000313" key="6">
    <source>
        <dbReference type="EMBL" id="WOB07244.1"/>
    </source>
</evidence>
<evidence type="ECO:0000256" key="4">
    <source>
        <dbReference type="ARBA" id="ARBA00023163"/>
    </source>
</evidence>
<organism evidence="6 7">
    <name type="scientific">Piscinibacter gummiphilus</name>
    <dbReference type="NCBI Taxonomy" id="946333"/>
    <lineage>
        <taxon>Bacteria</taxon>
        <taxon>Pseudomonadati</taxon>
        <taxon>Pseudomonadota</taxon>
        <taxon>Betaproteobacteria</taxon>
        <taxon>Burkholderiales</taxon>
        <taxon>Sphaerotilaceae</taxon>
        <taxon>Piscinibacter</taxon>
    </lineage>
</organism>
<dbReference type="InterPro" id="IPR036388">
    <property type="entry name" value="WH-like_DNA-bd_sf"/>
</dbReference>
<keyword evidence="4" id="KW-0804">Transcription</keyword>
<dbReference type="CDD" id="cd08422">
    <property type="entry name" value="PBP2_CrgA_like"/>
    <property type="match status" value="1"/>
</dbReference>
<dbReference type="InterPro" id="IPR036390">
    <property type="entry name" value="WH_DNA-bd_sf"/>
</dbReference>
<dbReference type="PROSITE" id="PS50931">
    <property type="entry name" value="HTH_LYSR"/>
    <property type="match status" value="1"/>
</dbReference>
<dbReference type="SUPFAM" id="SSF46785">
    <property type="entry name" value="Winged helix' DNA-binding domain"/>
    <property type="match status" value="1"/>
</dbReference>
<keyword evidence="7" id="KW-1185">Reference proteome</keyword>
<sequence>MDGLTFDDLKLFARVASLGTLSAVARERDVPVSQVSRTVARIEKTTGVKLMHRSTHALALTPEGETFLDYCHRITGSLDELEGEFSAKSREASGLVRVAASTVMAQYRVLPSLPGLHARHPRVQVELEVSDRLADITRDGIDIALRTTSGTLPETVVARQLGSHGRALYATPAYLAEAGMPQHPDELAQHKLITNSAATNLNLWPFIVDGQAMNLPARGFWRANDTAVAANLVLMGLGIGRLSTIAAEPLVKEGRLVPVMPELVDRQPSPVYAVTAGTRHRLPKIKACIDYWVEWFAS</sequence>
<dbReference type="InterPro" id="IPR005119">
    <property type="entry name" value="LysR_subst-bd"/>
</dbReference>
<dbReference type="EMBL" id="CP136336">
    <property type="protein sequence ID" value="WOB07244.1"/>
    <property type="molecule type" value="Genomic_DNA"/>
</dbReference>
<accession>A0ABZ0CXN7</accession>
<keyword evidence="3" id="KW-0238">DNA-binding</keyword>
<dbReference type="InterPro" id="IPR000847">
    <property type="entry name" value="LysR_HTH_N"/>
</dbReference>
<dbReference type="Gene3D" id="1.10.10.10">
    <property type="entry name" value="Winged helix-like DNA-binding domain superfamily/Winged helix DNA-binding domain"/>
    <property type="match status" value="1"/>
</dbReference>
<feature type="domain" description="HTH lysR-type" evidence="5">
    <location>
        <begin position="4"/>
        <end position="61"/>
    </location>
</feature>
<keyword evidence="2" id="KW-0805">Transcription regulation</keyword>
<dbReference type="RefSeq" id="WP_316699916.1">
    <property type="nucleotide sequence ID" value="NZ_CP136336.1"/>
</dbReference>